<keyword evidence="1" id="KW-0238">DNA-binding</keyword>
<evidence type="ECO:0000313" key="4">
    <source>
        <dbReference type="EMBL" id="CAI9964889.1"/>
    </source>
</evidence>
<evidence type="ECO:0000259" key="2">
    <source>
        <dbReference type="PROSITE" id="PS50118"/>
    </source>
</evidence>
<dbReference type="Proteomes" id="UP001642409">
    <property type="component" value="Unassembled WGS sequence"/>
</dbReference>
<dbReference type="EMBL" id="CATOUU010000774">
    <property type="protein sequence ID" value="CAI9947269.1"/>
    <property type="molecule type" value="Genomic_DNA"/>
</dbReference>
<evidence type="ECO:0000313" key="5">
    <source>
        <dbReference type="EMBL" id="CAL6024240.1"/>
    </source>
</evidence>
<evidence type="ECO:0000313" key="7">
    <source>
        <dbReference type="Proteomes" id="UP001642409"/>
    </source>
</evidence>
<comment type="caution">
    <text evidence="3">The sequence shown here is derived from an EMBL/GenBank/DDBJ whole genome shotgun (WGS) entry which is preliminary data.</text>
</comment>
<dbReference type="Gene3D" id="1.10.30.10">
    <property type="entry name" value="High mobility group box domain"/>
    <property type="match status" value="1"/>
</dbReference>
<feature type="DNA-binding region" description="HMG box" evidence="1">
    <location>
        <begin position="3"/>
        <end position="66"/>
    </location>
</feature>
<sequence>MKPVQPASAYLIFQSQIKSGQIEYNKEENKPVPQLWLELPPQQQEIYKQQAKEAYDLYKIQLQKFYDDNPAEKEKEEKLKQQRKEKKLITNSLDRTQIKMLEMTDLVMYTLGHLYIFPDQLKQTPKIKSIIKAGFDKLDEAEKEKLQQAFADMSGLQQIQAIKDYDQWFTRRVIKKEADVKQEGDKAEVQEGDQQA</sequence>
<protein>
    <submittedName>
        <fullName evidence="3">HMG (High mobility group) box domain-containing protein</fullName>
    </submittedName>
    <submittedName>
        <fullName evidence="5">HMG_(High mobility group) box domain-containing protein</fullName>
    </submittedName>
</protein>
<gene>
    <name evidence="5" type="ORF">HINF_LOCUS29520</name>
    <name evidence="3" type="ORF">HINF_LOCUS34914</name>
    <name evidence="6" type="ORF">HINF_LOCUS51035</name>
    <name evidence="4" type="ORF">HINF_LOCUS52534</name>
</gene>
<keyword evidence="7" id="KW-1185">Reference proteome</keyword>
<dbReference type="InterPro" id="IPR036910">
    <property type="entry name" value="HMG_box_dom_sf"/>
</dbReference>
<feature type="domain" description="HMG box" evidence="2">
    <location>
        <begin position="3"/>
        <end position="66"/>
    </location>
</feature>
<dbReference type="SUPFAM" id="SSF47095">
    <property type="entry name" value="HMG-box"/>
    <property type="match status" value="1"/>
</dbReference>
<dbReference type="PROSITE" id="PS50118">
    <property type="entry name" value="HMG_BOX_2"/>
    <property type="match status" value="1"/>
</dbReference>
<name>A0AA86Q794_9EUKA</name>
<evidence type="ECO:0000313" key="3">
    <source>
        <dbReference type="EMBL" id="CAI9947269.1"/>
    </source>
</evidence>
<dbReference type="GO" id="GO:0003677">
    <property type="term" value="F:DNA binding"/>
    <property type="evidence" value="ECO:0007669"/>
    <property type="project" value="UniProtKB-UniRule"/>
</dbReference>
<evidence type="ECO:0000313" key="6">
    <source>
        <dbReference type="EMBL" id="CAL6063772.1"/>
    </source>
</evidence>
<dbReference type="EMBL" id="CAXDID020000247">
    <property type="protein sequence ID" value="CAL6063772.1"/>
    <property type="molecule type" value="Genomic_DNA"/>
</dbReference>
<proteinExistence type="predicted"/>
<organism evidence="3">
    <name type="scientific">Hexamita inflata</name>
    <dbReference type="NCBI Taxonomy" id="28002"/>
    <lineage>
        <taxon>Eukaryota</taxon>
        <taxon>Metamonada</taxon>
        <taxon>Diplomonadida</taxon>
        <taxon>Hexamitidae</taxon>
        <taxon>Hexamitinae</taxon>
        <taxon>Hexamita</taxon>
    </lineage>
</organism>
<reference evidence="5 7" key="2">
    <citation type="submission" date="2024-07" db="EMBL/GenBank/DDBJ databases">
        <authorList>
            <person name="Akdeniz Z."/>
        </authorList>
    </citation>
    <scope>NUCLEOTIDE SEQUENCE [LARGE SCALE GENOMIC DNA]</scope>
</reference>
<reference evidence="3" key="1">
    <citation type="submission" date="2023-06" db="EMBL/GenBank/DDBJ databases">
        <authorList>
            <person name="Kurt Z."/>
        </authorList>
    </citation>
    <scope>NUCLEOTIDE SEQUENCE</scope>
</reference>
<dbReference type="EMBL" id="CATOUU010000983">
    <property type="protein sequence ID" value="CAI9964889.1"/>
    <property type="molecule type" value="Genomic_DNA"/>
</dbReference>
<dbReference type="InterPro" id="IPR009071">
    <property type="entry name" value="HMG_box_dom"/>
</dbReference>
<dbReference type="AlphaFoldDB" id="A0AA86Q794"/>
<dbReference type="GO" id="GO:0005634">
    <property type="term" value="C:nucleus"/>
    <property type="evidence" value="ECO:0007669"/>
    <property type="project" value="UniProtKB-UniRule"/>
</dbReference>
<keyword evidence="1" id="KW-0539">Nucleus</keyword>
<dbReference type="EMBL" id="CAXDID020000095">
    <property type="protein sequence ID" value="CAL6024240.1"/>
    <property type="molecule type" value="Genomic_DNA"/>
</dbReference>
<evidence type="ECO:0000256" key="1">
    <source>
        <dbReference type="PROSITE-ProRule" id="PRU00267"/>
    </source>
</evidence>
<accession>A0AA86Q794</accession>